<dbReference type="EMBL" id="JADJZA010000001">
    <property type="protein sequence ID" value="MBK9295797.1"/>
    <property type="molecule type" value="Genomic_DNA"/>
</dbReference>
<proteinExistence type="predicted"/>
<evidence type="ECO:0000313" key="1">
    <source>
        <dbReference type="EMBL" id="MBK9295797.1"/>
    </source>
</evidence>
<gene>
    <name evidence="1" type="ORF">IPN02_02760</name>
</gene>
<reference evidence="1 2" key="1">
    <citation type="submission" date="2020-10" db="EMBL/GenBank/DDBJ databases">
        <title>Connecting structure to function with the recovery of over 1000 high-quality activated sludge metagenome-assembled genomes encoding full-length rRNA genes using long-read sequencing.</title>
        <authorList>
            <person name="Singleton C.M."/>
            <person name="Petriglieri F."/>
            <person name="Kristensen J.M."/>
            <person name="Kirkegaard R.H."/>
            <person name="Michaelsen T.Y."/>
            <person name="Andersen M.H."/>
            <person name="Karst S.M."/>
            <person name="Dueholm M.S."/>
            <person name="Nielsen P.H."/>
            <person name="Albertsen M."/>
        </authorList>
    </citation>
    <scope>NUCLEOTIDE SEQUENCE [LARGE SCALE GENOMIC DNA]</scope>
    <source>
        <strain evidence="1">Lyne_18-Q3-R50-59_MAXAC.006</strain>
    </source>
</reference>
<dbReference type="Proteomes" id="UP000727993">
    <property type="component" value="Unassembled WGS sequence"/>
</dbReference>
<accession>A0A936TD82</accession>
<evidence type="ECO:0008006" key="3">
    <source>
        <dbReference type="Google" id="ProtNLM"/>
    </source>
</evidence>
<name>A0A936TD82_9ACTN</name>
<dbReference type="AlphaFoldDB" id="A0A936TD82"/>
<protein>
    <recommendedName>
        <fullName evidence="3">rRNA (Cytidine-2'-O-)-methyltransferase</fullName>
    </recommendedName>
</protein>
<comment type="caution">
    <text evidence="1">The sequence shown here is derived from an EMBL/GenBank/DDBJ whole genome shotgun (WGS) entry which is preliminary data.</text>
</comment>
<organism evidence="1 2">
    <name type="scientific">Candidatus Neomicrothrix subdominans</name>
    <dbReference type="NCBI Taxonomy" id="2954438"/>
    <lineage>
        <taxon>Bacteria</taxon>
        <taxon>Bacillati</taxon>
        <taxon>Actinomycetota</taxon>
        <taxon>Acidimicrobiia</taxon>
        <taxon>Acidimicrobiales</taxon>
        <taxon>Microthrixaceae</taxon>
        <taxon>Candidatus Neomicrothrix</taxon>
    </lineage>
</organism>
<sequence length="184" mass="19302">MPQRIGRSVSRRSEGDRERQRMERALAALAGSGLDSTRFAVLLDPGADLAVLDRSMTAVLAVSPGGLGAVLDRLNANTGAAWVADPHGDQRLDAGAAVEVMHGWHLGSVAELRSDRPADGDEAGWLVIEAEAPTEATDAELLGAIEAALKRGESPSRTAKAVAADFGVPKRRVYDLVLSLGGDR</sequence>
<evidence type="ECO:0000313" key="2">
    <source>
        <dbReference type="Proteomes" id="UP000727993"/>
    </source>
</evidence>